<dbReference type="AlphaFoldDB" id="A0A0L0H4P5"/>
<feature type="compositionally biased region" description="Basic and acidic residues" evidence="1">
    <location>
        <begin position="479"/>
        <end position="490"/>
    </location>
</feature>
<dbReference type="EMBL" id="KQ257474">
    <property type="protein sequence ID" value="KNC95886.1"/>
    <property type="molecule type" value="Genomic_DNA"/>
</dbReference>
<dbReference type="OMA" id="WRPLCAF"/>
<accession>A0A0L0H4P5</accession>
<dbReference type="OrthoDB" id="10251741at2759"/>
<dbReference type="Pfam" id="PF00400">
    <property type="entry name" value="WD40"/>
    <property type="match status" value="1"/>
</dbReference>
<evidence type="ECO:0008006" key="4">
    <source>
        <dbReference type="Google" id="ProtNLM"/>
    </source>
</evidence>
<dbReference type="SUPFAM" id="SSF82171">
    <property type="entry name" value="DPP6 N-terminal domain-like"/>
    <property type="match status" value="1"/>
</dbReference>
<dbReference type="Gene3D" id="2.130.10.10">
    <property type="entry name" value="YVTN repeat-like/Quinoprotein amine dehydrogenase"/>
    <property type="match status" value="2"/>
</dbReference>
<name>A0A0L0H4P5_SPIPD</name>
<dbReference type="InParanoid" id="A0A0L0H4P5"/>
<reference evidence="2 3" key="1">
    <citation type="submission" date="2009-08" db="EMBL/GenBank/DDBJ databases">
        <title>The Genome Sequence of Spizellomyces punctatus strain DAOM BR117.</title>
        <authorList>
            <consortium name="The Broad Institute Genome Sequencing Platform"/>
            <person name="Russ C."/>
            <person name="Cuomo C."/>
            <person name="Shea T."/>
            <person name="Young S.K."/>
            <person name="Zeng Q."/>
            <person name="Koehrsen M."/>
            <person name="Haas B."/>
            <person name="Borodovsky M."/>
            <person name="Guigo R."/>
            <person name="Alvarado L."/>
            <person name="Berlin A."/>
            <person name="Bochicchio J."/>
            <person name="Borenstein D."/>
            <person name="Chapman S."/>
            <person name="Chen Z."/>
            <person name="Engels R."/>
            <person name="Freedman E."/>
            <person name="Gellesch M."/>
            <person name="Goldberg J."/>
            <person name="Griggs A."/>
            <person name="Gujja S."/>
            <person name="Heiman D."/>
            <person name="Hepburn T."/>
            <person name="Howarth C."/>
            <person name="Jen D."/>
            <person name="Larson L."/>
            <person name="Lewis B."/>
            <person name="Mehta T."/>
            <person name="Park D."/>
            <person name="Pearson M."/>
            <person name="Roberts A."/>
            <person name="Saif S."/>
            <person name="Shenoy N."/>
            <person name="Sisk P."/>
            <person name="Stolte C."/>
            <person name="Sykes S."/>
            <person name="Thomson T."/>
            <person name="Walk T."/>
            <person name="White J."/>
            <person name="Yandava C."/>
            <person name="Burger G."/>
            <person name="Gray M.W."/>
            <person name="Holland P.W.H."/>
            <person name="King N."/>
            <person name="Lang F.B.F."/>
            <person name="Roger A.J."/>
            <person name="Ruiz-Trillo I."/>
            <person name="Lander E."/>
            <person name="Nusbaum C."/>
        </authorList>
    </citation>
    <scope>NUCLEOTIDE SEQUENCE [LARGE SCALE GENOMIC DNA]</scope>
    <source>
        <strain evidence="2 3">DAOM BR117</strain>
    </source>
</reference>
<evidence type="ECO:0000313" key="2">
    <source>
        <dbReference type="EMBL" id="KNC95886.1"/>
    </source>
</evidence>
<protein>
    <recommendedName>
        <fullName evidence="4">Anaphase-promoting complex subunit 4 WD40 domain-containing protein</fullName>
    </recommendedName>
</protein>
<feature type="compositionally biased region" description="Polar residues" evidence="1">
    <location>
        <begin position="12"/>
        <end position="24"/>
    </location>
</feature>
<dbReference type="InterPro" id="IPR045139">
    <property type="entry name" value="Aladin"/>
</dbReference>
<dbReference type="RefSeq" id="XP_016603926.1">
    <property type="nucleotide sequence ID" value="XM_016756904.1"/>
</dbReference>
<dbReference type="STRING" id="645134.A0A0L0H4P5"/>
<dbReference type="PANTHER" id="PTHR14494">
    <property type="entry name" value="ALADIN/ADRACALIN/AAAS"/>
    <property type="match status" value="1"/>
</dbReference>
<dbReference type="GO" id="GO:0005643">
    <property type="term" value="C:nuclear pore"/>
    <property type="evidence" value="ECO:0007669"/>
    <property type="project" value="TreeGrafter"/>
</dbReference>
<dbReference type="InterPro" id="IPR001680">
    <property type="entry name" value="WD40_rpt"/>
</dbReference>
<feature type="region of interest" description="Disordered" evidence="1">
    <location>
        <begin position="1"/>
        <end position="25"/>
    </location>
</feature>
<dbReference type="GO" id="GO:0006913">
    <property type="term" value="P:nucleocytoplasmic transport"/>
    <property type="evidence" value="ECO:0007669"/>
    <property type="project" value="TreeGrafter"/>
</dbReference>
<evidence type="ECO:0000313" key="3">
    <source>
        <dbReference type="Proteomes" id="UP000053201"/>
    </source>
</evidence>
<feature type="region of interest" description="Disordered" evidence="1">
    <location>
        <begin position="460"/>
        <end position="519"/>
    </location>
</feature>
<feature type="compositionally biased region" description="Polar residues" evidence="1">
    <location>
        <begin position="492"/>
        <end position="515"/>
    </location>
</feature>
<dbReference type="SMART" id="SM00320">
    <property type="entry name" value="WD40"/>
    <property type="match status" value="5"/>
</dbReference>
<organism evidence="2 3">
    <name type="scientific">Spizellomyces punctatus (strain DAOM BR117)</name>
    <dbReference type="NCBI Taxonomy" id="645134"/>
    <lineage>
        <taxon>Eukaryota</taxon>
        <taxon>Fungi</taxon>
        <taxon>Fungi incertae sedis</taxon>
        <taxon>Chytridiomycota</taxon>
        <taxon>Chytridiomycota incertae sedis</taxon>
        <taxon>Chytridiomycetes</taxon>
        <taxon>Spizellomycetales</taxon>
        <taxon>Spizellomycetaceae</taxon>
        <taxon>Spizellomyces</taxon>
    </lineage>
</organism>
<keyword evidence="3" id="KW-1185">Reference proteome</keyword>
<evidence type="ECO:0000256" key="1">
    <source>
        <dbReference type="SAM" id="MobiDB-lite"/>
    </source>
</evidence>
<dbReference type="VEuPathDB" id="FungiDB:SPPG_08749"/>
<dbReference type="PANTHER" id="PTHR14494:SF0">
    <property type="entry name" value="ALADIN"/>
    <property type="match status" value="1"/>
</dbReference>
<dbReference type="eggNOG" id="KOG2139">
    <property type="taxonomic scope" value="Eukaryota"/>
</dbReference>
<sequence length="552" mass="61693">MRAASPGGTFANDVQSGKTESTKCSLPDPDEVTLCELNGALENIKSNDDPALERFAKAGGILYPSIKLPYEVDDASRTSSHSYANWSSKTRSSVYPIISHITSLDFWIATQAHLKAIAENACRLMNGKANIQLQHMEYYTTLLQDMQRAPVRTLAWHHSRQVLAIVHRQDSVHIYDVVAERWFPRPTLGLNHPYQRDVTCAVWNPHGAPVLAVGSKYGVCLWRLLFEQTGFQQGGDANFDRDTVPALFDEVHPGYAWMNFLRVPGFESITTLAWSPDGQFLAMGSGTNSAIIIWDVAAEVPTSISRPCKGTAELKWSPDGMFLIQACTTHRLIIWETRTWEGKSLPTHHGRPHSVCWMPDSKMFMFAMEGSDQISVWQMNSPPPHLECKDVYTLPVPMRISRTSAGTMLKVGGVIKRMSFDPTGERLALAFEGDHLGAELIYLLAVRTRPLPKFQPLGYIRGPKWNPREPQPQPPRSPYRQEVDAPERGHTRITTTSNWEASPQNQRPVERSGNNAPPLPMALGFHPQFGRGALLTVVWENGKIGCVPLYFG</sequence>
<proteinExistence type="predicted"/>
<dbReference type="InterPro" id="IPR015943">
    <property type="entry name" value="WD40/YVTN_repeat-like_dom_sf"/>
</dbReference>
<dbReference type="Proteomes" id="UP000053201">
    <property type="component" value="Unassembled WGS sequence"/>
</dbReference>
<dbReference type="GeneID" id="27691891"/>
<gene>
    <name evidence="2" type="ORF">SPPG_08749</name>
</gene>